<feature type="binding site" evidence="17">
    <location>
        <position position="253"/>
    </location>
    <ligand>
        <name>Zn(2+)</name>
        <dbReference type="ChEBI" id="CHEBI:29105"/>
        <note>catalytic</note>
    </ligand>
</feature>
<dbReference type="NCBIfam" id="NF001591">
    <property type="entry name" value="PRK00393.1"/>
    <property type="match status" value="1"/>
</dbReference>
<feature type="binding site" evidence="17">
    <location>
        <position position="266"/>
    </location>
    <ligand>
        <name>Zn(2+)</name>
        <dbReference type="ChEBI" id="CHEBI:29105"/>
        <note>catalytic</note>
    </ligand>
</feature>
<comment type="function">
    <text evidence="2 17">Catalyzes the conversion of D-ribulose 5-phosphate to formate and 3,4-dihydroxy-2-butanone 4-phosphate.</text>
</comment>
<feature type="region of interest" description="GTP cyclohydrolase II" evidence="17">
    <location>
        <begin position="200"/>
        <end position="395"/>
    </location>
</feature>
<evidence type="ECO:0000256" key="6">
    <source>
        <dbReference type="ARBA" id="ARBA00022619"/>
    </source>
</evidence>
<gene>
    <name evidence="17" type="primary">ribBA</name>
    <name evidence="19" type="ORF">M3N64_08570</name>
</gene>
<evidence type="ECO:0000313" key="19">
    <source>
        <dbReference type="EMBL" id="MCL1632001.1"/>
    </source>
</evidence>
<evidence type="ECO:0000256" key="16">
    <source>
        <dbReference type="ARBA" id="ARBA00049295"/>
    </source>
</evidence>
<feature type="region of interest" description="DHBP synthase" evidence="17">
    <location>
        <begin position="1"/>
        <end position="199"/>
    </location>
</feature>
<feature type="binding site" evidence="17">
    <location>
        <position position="313"/>
    </location>
    <ligand>
        <name>GTP</name>
        <dbReference type="ChEBI" id="CHEBI:37565"/>
    </ligand>
</feature>
<feature type="binding site" evidence="17">
    <location>
        <position position="353"/>
    </location>
    <ligand>
        <name>GTP</name>
        <dbReference type="ChEBI" id="CHEBI:37565"/>
    </ligand>
</feature>
<keyword evidence="14 17" id="KW-0456">Lyase</keyword>
<feature type="binding site" evidence="17">
    <location>
        <position position="162"/>
    </location>
    <ligand>
        <name>D-ribulose 5-phosphate</name>
        <dbReference type="ChEBI" id="CHEBI:58121"/>
    </ligand>
</feature>
<evidence type="ECO:0000256" key="13">
    <source>
        <dbReference type="ARBA" id="ARBA00023211"/>
    </source>
</evidence>
<feature type="binding site" evidence="17">
    <location>
        <position position="141"/>
    </location>
    <ligand>
        <name>Mg(2+)</name>
        <dbReference type="ChEBI" id="CHEBI:18420"/>
        <label>2</label>
    </ligand>
</feature>
<protein>
    <recommendedName>
        <fullName evidence="17">Riboflavin biosynthesis protein RibBA</fullName>
    </recommendedName>
    <domain>
        <recommendedName>
            <fullName evidence="17">3,4-dihydroxy-2-butanone 4-phosphate synthase</fullName>
            <shortName evidence="17">DHBP synthase</shortName>
            <ecNumber evidence="17">4.1.99.12</ecNumber>
        </recommendedName>
    </domain>
    <domain>
        <recommendedName>
            <fullName evidence="17">GTP cyclohydrolase-2</fullName>
            <ecNumber evidence="17">3.5.4.25</ecNumber>
        </recommendedName>
        <alternativeName>
            <fullName evidence="17">GTP cyclohydrolase II</fullName>
        </alternativeName>
    </domain>
</protein>
<feature type="binding site" evidence="17">
    <location>
        <begin position="26"/>
        <end position="27"/>
    </location>
    <ligand>
        <name>D-ribulose 5-phosphate</name>
        <dbReference type="ChEBI" id="CHEBI:58121"/>
    </ligand>
</feature>
<comment type="similarity">
    <text evidence="17">In the C-terminal section; belongs to the GTP cyclohydrolase II family.</text>
</comment>
<dbReference type="GO" id="GO:0008686">
    <property type="term" value="F:3,4-dihydroxy-2-butanone-4-phosphate synthase activity"/>
    <property type="evidence" value="ECO:0007669"/>
    <property type="project" value="UniProtKB-EC"/>
</dbReference>
<dbReference type="PANTHER" id="PTHR21327:SF18">
    <property type="entry name" value="3,4-DIHYDROXY-2-BUTANONE 4-PHOSPHATE SYNTHASE"/>
    <property type="match status" value="1"/>
</dbReference>
<comment type="catalytic activity">
    <reaction evidence="1 17">
        <text>D-ribulose 5-phosphate = (2S)-2-hydroxy-3-oxobutyl phosphate + formate + H(+)</text>
        <dbReference type="Rhea" id="RHEA:18457"/>
        <dbReference type="ChEBI" id="CHEBI:15378"/>
        <dbReference type="ChEBI" id="CHEBI:15740"/>
        <dbReference type="ChEBI" id="CHEBI:58121"/>
        <dbReference type="ChEBI" id="CHEBI:58830"/>
        <dbReference type="EC" id="4.1.99.12"/>
    </reaction>
</comment>
<feature type="binding site" evidence="17">
    <location>
        <position position="27"/>
    </location>
    <ligand>
        <name>Mg(2+)</name>
        <dbReference type="ChEBI" id="CHEBI:18420"/>
        <label>1</label>
    </ligand>
</feature>
<dbReference type="RefSeq" id="WP_249101100.1">
    <property type="nucleotide sequence ID" value="NZ_JAMAST010000008.1"/>
</dbReference>
<dbReference type="InterPro" id="IPR016299">
    <property type="entry name" value="Riboflavin_synth_RibBA"/>
</dbReference>
<evidence type="ECO:0000256" key="7">
    <source>
        <dbReference type="ARBA" id="ARBA00022723"/>
    </source>
</evidence>
<keyword evidence="6 17" id="KW-0686">Riboflavin biosynthesis</keyword>
<evidence type="ECO:0000256" key="3">
    <source>
        <dbReference type="ARBA" id="ARBA00004853"/>
    </source>
</evidence>
<keyword evidence="9 17" id="KW-0378">Hydrolase</keyword>
<dbReference type="InterPro" id="IPR036144">
    <property type="entry name" value="RibA-like_sf"/>
</dbReference>
<comment type="similarity">
    <text evidence="5 17">In the N-terminal section; belongs to the DHBP synthase family.</text>
</comment>
<comment type="cofactor">
    <cofactor evidence="17">
        <name>Zn(2+)</name>
        <dbReference type="ChEBI" id="CHEBI:29105"/>
    </cofactor>
    <text evidence="17">Binds 1 zinc ion per subunit.</text>
</comment>
<dbReference type="SUPFAM" id="SSF142695">
    <property type="entry name" value="RibA-like"/>
    <property type="match status" value="1"/>
</dbReference>
<comment type="catalytic activity">
    <reaction evidence="16 17">
        <text>GTP + 4 H2O = 2,5-diamino-6-hydroxy-4-(5-phosphoribosylamino)-pyrimidine + formate + 2 phosphate + 3 H(+)</text>
        <dbReference type="Rhea" id="RHEA:23704"/>
        <dbReference type="ChEBI" id="CHEBI:15377"/>
        <dbReference type="ChEBI" id="CHEBI:15378"/>
        <dbReference type="ChEBI" id="CHEBI:15740"/>
        <dbReference type="ChEBI" id="CHEBI:37565"/>
        <dbReference type="ChEBI" id="CHEBI:43474"/>
        <dbReference type="ChEBI" id="CHEBI:58614"/>
        <dbReference type="EC" id="3.5.4.25"/>
    </reaction>
</comment>
<evidence type="ECO:0000256" key="10">
    <source>
        <dbReference type="ARBA" id="ARBA00022833"/>
    </source>
</evidence>
<dbReference type="NCBIfam" id="NF006803">
    <property type="entry name" value="PRK09311.1"/>
    <property type="match status" value="1"/>
</dbReference>
<feature type="binding site" evidence="17">
    <location>
        <position position="27"/>
    </location>
    <ligand>
        <name>Mg(2+)</name>
        <dbReference type="ChEBI" id="CHEBI:18420"/>
        <label>2</label>
    </ligand>
</feature>
<organism evidence="19 20">
    <name type="scientific">Sporolactobacillus mangiferae</name>
    <dbReference type="NCBI Taxonomy" id="2940498"/>
    <lineage>
        <taxon>Bacteria</taxon>
        <taxon>Bacillati</taxon>
        <taxon>Bacillota</taxon>
        <taxon>Bacilli</taxon>
        <taxon>Bacillales</taxon>
        <taxon>Sporolactobacillaceae</taxon>
        <taxon>Sporolactobacillus</taxon>
    </lineage>
</organism>
<feature type="domain" description="GTP cyclohydrolase II" evidence="18">
    <location>
        <begin position="204"/>
        <end position="369"/>
    </location>
</feature>
<keyword evidence="20" id="KW-1185">Reference proteome</keyword>
<comment type="pathway">
    <text evidence="4 17">Cofactor biosynthesis; riboflavin biosynthesis; 2-hydroxy-3-oxobutyl phosphate from D-ribulose 5-phosphate: step 1/1.</text>
</comment>
<proteinExistence type="inferred from homology"/>
<name>A0ABT0MAW1_9BACL</name>
<dbReference type="InterPro" id="IPR017945">
    <property type="entry name" value="DHBP_synth_RibB-like_a/b_dom"/>
</dbReference>
<keyword evidence="7 17" id="KW-0479">Metal-binding</keyword>
<evidence type="ECO:0000256" key="12">
    <source>
        <dbReference type="ARBA" id="ARBA00023134"/>
    </source>
</evidence>
<evidence type="ECO:0000256" key="11">
    <source>
        <dbReference type="ARBA" id="ARBA00022842"/>
    </source>
</evidence>
<dbReference type="PIRSF" id="PIRSF001259">
    <property type="entry name" value="RibA"/>
    <property type="match status" value="1"/>
</dbReference>
<dbReference type="Pfam" id="PF00925">
    <property type="entry name" value="GTP_cyclohydro2"/>
    <property type="match status" value="1"/>
</dbReference>
<dbReference type="SUPFAM" id="SSF55821">
    <property type="entry name" value="YrdC/RibB"/>
    <property type="match status" value="1"/>
</dbReference>
<evidence type="ECO:0000256" key="17">
    <source>
        <dbReference type="HAMAP-Rule" id="MF_01283"/>
    </source>
</evidence>
<keyword evidence="15 17" id="KW-0511">Multifunctional enzyme</keyword>
<feature type="active site" description="Proton acceptor; for GTP cyclohydrolase activity" evidence="17">
    <location>
        <position position="325"/>
    </location>
</feature>
<comment type="pathway">
    <text evidence="3 17">Cofactor biosynthesis; riboflavin biosynthesis; 5-amino-6-(D-ribitylamino)uracil from GTP: step 1/4.</text>
</comment>
<feature type="active site" description="Nucleophile; for GTP cyclohydrolase activity" evidence="17">
    <location>
        <position position="327"/>
    </location>
</feature>
<evidence type="ECO:0000256" key="4">
    <source>
        <dbReference type="ARBA" id="ARBA00004904"/>
    </source>
</evidence>
<evidence type="ECO:0000259" key="18">
    <source>
        <dbReference type="Pfam" id="PF00925"/>
    </source>
</evidence>
<feature type="binding site" evidence="17">
    <location>
        <position position="264"/>
    </location>
    <ligand>
        <name>Zn(2+)</name>
        <dbReference type="ChEBI" id="CHEBI:29105"/>
        <note>catalytic</note>
    </ligand>
</feature>
<dbReference type="Pfam" id="PF00926">
    <property type="entry name" value="DHBP_synthase"/>
    <property type="match status" value="1"/>
</dbReference>
<comment type="cofactor">
    <cofactor evidence="17">
        <name>Mg(2+)</name>
        <dbReference type="ChEBI" id="CHEBI:18420"/>
    </cofactor>
    <cofactor evidence="17">
        <name>Mn(2+)</name>
        <dbReference type="ChEBI" id="CHEBI:29035"/>
    </cofactor>
    <text evidence="17">Binds 2 divalent metal cations per subunit. Magnesium or manganese.</text>
</comment>
<dbReference type="Gene3D" id="3.40.50.10990">
    <property type="entry name" value="GTP cyclohydrolase II"/>
    <property type="match status" value="1"/>
</dbReference>
<dbReference type="EC" id="3.5.4.25" evidence="17"/>
<comment type="caution">
    <text evidence="19">The sequence shown here is derived from an EMBL/GenBank/DDBJ whole genome shotgun (WGS) entry which is preliminary data.</text>
</comment>
<keyword evidence="8 17" id="KW-0547">Nucleotide-binding</keyword>
<accession>A0ABT0MAW1</accession>
<feature type="binding site" evidence="17">
    <location>
        <position position="31"/>
    </location>
    <ligand>
        <name>D-ribulose 5-phosphate</name>
        <dbReference type="ChEBI" id="CHEBI:58121"/>
    </ligand>
</feature>
<keyword evidence="10 17" id="KW-0862">Zinc</keyword>
<feature type="binding site" evidence="17">
    <location>
        <position position="269"/>
    </location>
    <ligand>
        <name>GTP</name>
        <dbReference type="ChEBI" id="CHEBI:37565"/>
    </ligand>
</feature>
<comment type="function">
    <text evidence="17">Catalyzes the conversion of GTP to 2,5-diamino-6-ribosylamino-4(3H)-pyrimidinone 5'-phosphate (DARP), formate and pyrophosphate.</text>
</comment>
<evidence type="ECO:0000256" key="9">
    <source>
        <dbReference type="ARBA" id="ARBA00022801"/>
    </source>
</evidence>
<dbReference type="GO" id="GO:0003935">
    <property type="term" value="F:GTP cyclohydrolase II activity"/>
    <property type="evidence" value="ECO:0007669"/>
    <property type="project" value="UniProtKB-EC"/>
</dbReference>
<feature type="binding site" evidence="17">
    <location>
        <begin position="291"/>
        <end position="293"/>
    </location>
    <ligand>
        <name>GTP</name>
        <dbReference type="ChEBI" id="CHEBI:37565"/>
    </ligand>
</feature>
<dbReference type="CDD" id="cd00641">
    <property type="entry name" value="GTP_cyclohydro2"/>
    <property type="match status" value="1"/>
</dbReference>
<dbReference type="InterPro" id="IPR000926">
    <property type="entry name" value="RibA"/>
</dbReference>
<dbReference type="NCBIfam" id="TIGR00505">
    <property type="entry name" value="ribA"/>
    <property type="match status" value="1"/>
</dbReference>
<keyword evidence="12 17" id="KW-0342">GTP-binding</keyword>
<evidence type="ECO:0000256" key="1">
    <source>
        <dbReference type="ARBA" id="ARBA00000141"/>
    </source>
</evidence>
<dbReference type="HAMAP" id="MF_01283">
    <property type="entry name" value="RibBA"/>
    <property type="match status" value="1"/>
</dbReference>
<feature type="site" description="Essential for DHBP synthase activity" evidence="17">
    <location>
        <position position="124"/>
    </location>
</feature>
<dbReference type="HAMAP" id="MF_00180">
    <property type="entry name" value="RibB"/>
    <property type="match status" value="1"/>
</dbReference>
<dbReference type="EMBL" id="JAMAST010000008">
    <property type="protein sequence ID" value="MCL1632001.1"/>
    <property type="molecule type" value="Genomic_DNA"/>
</dbReference>
<feature type="site" description="Essential for DHBP synthase activity" evidence="17">
    <location>
        <position position="162"/>
    </location>
</feature>
<evidence type="ECO:0000256" key="8">
    <source>
        <dbReference type="ARBA" id="ARBA00022741"/>
    </source>
</evidence>
<evidence type="ECO:0000256" key="2">
    <source>
        <dbReference type="ARBA" id="ARBA00002284"/>
    </source>
</evidence>
<evidence type="ECO:0000256" key="14">
    <source>
        <dbReference type="ARBA" id="ARBA00023239"/>
    </source>
</evidence>
<dbReference type="NCBIfam" id="TIGR00506">
    <property type="entry name" value="ribB"/>
    <property type="match status" value="1"/>
</dbReference>
<evidence type="ECO:0000313" key="20">
    <source>
        <dbReference type="Proteomes" id="UP001203004"/>
    </source>
</evidence>
<dbReference type="Proteomes" id="UP001203004">
    <property type="component" value="Unassembled WGS sequence"/>
</dbReference>
<keyword evidence="13 17" id="KW-0464">Manganese</keyword>
<dbReference type="Gene3D" id="3.90.870.10">
    <property type="entry name" value="DHBP synthase"/>
    <property type="match status" value="1"/>
</dbReference>
<dbReference type="PANTHER" id="PTHR21327">
    <property type="entry name" value="GTP CYCLOHYDROLASE II-RELATED"/>
    <property type="match status" value="1"/>
</dbReference>
<sequence length="395" mass="44006">MLSTIEDALQDLRKGKLVLVSDDEERENEGDLLVLAEHATPEAINFMVTYGKGLLCTPVAPSVAESLGFMPMVERNTDNHETAFTVSVDHKTVKTGISAFERSQTIRAMLEKGAGPADFHHPGHVFPLIARQEGVLERAGHTEAAVDLARLAGSQPVAVICEVLREDGHMARRPELERMAEQFQMKRITIKDLIAYRRSHQVRRTTEVNLPTEYGQFRAIGYQGLLDGKEHIVLVKGVIGDHEPTLVRVHSECLTGDVFGSQRCDCGPQLHASLRMIEARGKGVLIYLRQEGRGIGLLNKLRAYKLQEQGEDTVEANEKLGFPADMRDYGAAAEILSDLGIDDVLLMTNNPLKIEDLKKHGITRIKRVPIEIPANEQNRPYLLTKQQKMGHLLHL</sequence>
<dbReference type="EC" id="4.1.99.12" evidence="17"/>
<evidence type="ECO:0000256" key="5">
    <source>
        <dbReference type="ARBA" id="ARBA00005520"/>
    </source>
</evidence>
<feature type="binding site" evidence="17">
    <location>
        <begin position="248"/>
        <end position="252"/>
    </location>
    <ligand>
        <name>GTP</name>
        <dbReference type="ChEBI" id="CHEBI:37565"/>
    </ligand>
</feature>
<dbReference type="InterPro" id="IPR032677">
    <property type="entry name" value="GTP_cyclohydro_II"/>
</dbReference>
<feature type="binding site" evidence="17">
    <location>
        <begin position="138"/>
        <end position="142"/>
    </location>
    <ligand>
        <name>D-ribulose 5-phosphate</name>
        <dbReference type="ChEBI" id="CHEBI:58121"/>
    </ligand>
</feature>
<keyword evidence="11 17" id="KW-0460">Magnesium</keyword>
<dbReference type="HAMAP" id="MF_00179">
    <property type="entry name" value="RibA"/>
    <property type="match status" value="1"/>
</dbReference>
<dbReference type="InterPro" id="IPR000422">
    <property type="entry name" value="DHBP_synthase_RibB"/>
</dbReference>
<evidence type="ECO:0000256" key="15">
    <source>
        <dbReference type="ARBA" id="ARBA00023268"/>
    </source>
</evidence>
<reference evidence="19 20" key="1">
    <citation type="submission" date="2022-05" db="EMBL/GenBank/DDBJ databases">
        <title>Sporolactobacillus sp nov CPB3-1, isolated from tree bark (Mangifera indica L.).</title>
        <authorList>
            <person name="Phuengjayaem S."/>
            <person name="Tanasupawat S."/>
        </authorList>
    </citation>
    <scope>NUCLEOTIDE SEQUENCE [LARGE SCALE GENOMIC DNA]</scope>
    <source>
        <strain evidence="19 20">CPB3-1</strain>
    </source>
</reference>
<feature type="binding site" evidence="17">
    <location>
        <position position="348"/>
    </location>
    <ligand>
        <name>GTP</name>
        <dbReference type="ChEBI" id="CHEBI:37565"/>
    </ligand>
</feature>